<name>A0A520XF21_9DELT</name>
<reference evidence="3 4" key="1">
    <citation type="submission" date="2019-01" db="EMBL/GenBank/DDBJ databases">
        <title>Insights into ecological role of a new deltaproteobacterial order Candidatus Sinidesulfobacterales (Sva0485) by metagenomics and metatranscriptomics.</title>
        <authorList>
            <person name="Tan S."/>
            <person name="Liu J."/>
            <person name="Fang Y."/>
            <person name="Hedlund B."/>
            <person name="Lian Z.-H."/>
            <person name="Huang L.-Y."/>
            <person name="Li J.-T."/>
            <person name="Huang L.-N."/>
            <person name="Li W.-J."/>
            <person name="Jiang H.-C."/>
            <person name="Dong H.-L."/>
            <person name="Shu W.-S."/>
        </authorList>
    </citation>
    <scope>NUCLEOTIDE SEQUENCE [LARGE SCALE GENOMIC DNA]</scope>
    <source>
        <strain evidence="3">AP4</strain>
    </source>
</reference>
<sequence length="294" mass="32902">MLKNHIIYFPGCANSYDPKTKIENIFRALDIDIKPVSEWNCCGAPPSHYKPDFFNKAVMPLRNLGLCQNGGENFLYSGCSVCVNQINESVKLINSDSMFRKQADYSLRPFNAMLKESDPSKTGAIHIIDIIADAATEDKLLKTVPSKIKGNSILLYVGCYKNEAKIESLKKIFNIMGAEVNIFNDCCGGEKLQNMTPIHSKRIENANIADNFFKLINKKADETNSDYIVTVCSMCEKNIDDGMKLSDLDIFAPVIGLVEFIGYILDIDDCGELLNYISRSEVESESLISEECRL</sequence>
<evidence type="ECO:0000313" key="3">
    <source>
        <dbReference type="EMBL" id="RZV39791.1"/>
    </source>
</evidence>
<dbReference type="GO" id="GO:0016491">
    <property type="term" value="F:oxidoreductase activity"/>
    <property type="evidence" value="ECO:0007669"/>
    <property type="project" value="UniProtKB-KW"/>
</dbReference>
<evidence type="ECO:0000256" key="1">
    <source>
        <dbReference type="ARBA" id="ARBA00023002"/>
    </source>
</evidence>
<dbReference type="PANTHER" id="PTHR42947:SF1">
    <property type="entry name" value="COB--COM HETERODISULFIDE REDUCTASE SUBUNIT B 1"/>
    <property type="match status" value="1"/>
</dbReference>
<feature type="domain" description="Cysteine-rich" evidence="2">
    <location>
        <begin position="154"/>
        <end position="239"/>
    </location>
</feature>
<protein>
    <recommendedName>
        <fullName evidence="2">Cysteine-rich domain-containing protein</fullName>
    </recommendedName>
</protein>
<evidence type="ECO:0000313" key="4">
    <source>
        <dbReference type="Proteomes" id="UP000322454"/>
    </source>
</evidence>
<dbReference type="Pfam" id="PF02754">
    <property type="entry name" value="CCG"/>
    <property type="match status" value="2"/>
</dbReference>
<dbReference type="InterPro" id="IPR004017">
    <property type="entry name" value="Cys_rich_dom"/>
</dbReference>
<dbReference type="InterPro" id="IPR051278">
    <property type="entry name" value="HdrB/HdrD_reductase"/>
</dbReference>
<dbReference type="PANTHER" id="PTHR42947">
    <property type="entry name" value="COB--COM HETERODISULFIDE REDUCTASE SUBUNIT B 1"/>
    <property type="match status" value="1"/>
</dbReference>
<comment type="caution">
    <text evidence="3">The sequence shown here is derived from an EMBL/GenBank/DDBJ whole genome shotgun (WGS) entry which is preliminary data.</text>
</comment>
<feature type="domain" description="Cysteine-rich" evidence="2">
    <location>
        <begin position="7"/>
        <end position="86"/>
    </location>
</feature>
<dbReference type="Proteomes" id="UP000322454">
    <property type="component" value="Unassembled WGS sequence"/>
</dbReference>
<accession>A0A520XF21</accession>
<dbReference type="EMBL" id="SHMQ01000006">
    <property type="protein sequence ID" value="RZV39791.1"/>
    <property type="molecule type" value="Genomic_DNA"/>
</dbReference>
<gene>
    <name evidence="3" type="ORF">EVJ48_03655</name>
</gene>
<keyword evidence="1" id="KW-0560">Oxidoreductase</keyword>
<proteinExistence type="predicted"/>
<dbReference type="AlphaFoldDB" id="A0A520XF21"/>
<evidence type="ECO:0000259" key="2">
    <source>
        <dbReference type="Pfam" id="PF02754"/>
    </source>
</evidence>
<organism evidence="3 4">
    <name type="scientific">Candidatus Acidulodesulfobacterium acidiphilum</name>
    <dbReference type="NCBI Taxonomy" id="2597224"/>
    <lineage>
        <taxon>Bacteria</taxon>
        <taxon>Deltaproteobacteria</taxon>
        <taxon>Candidatus Acidulodesulfobacterales</taxon>
        <taxon>Candidatus Acidulodesulfobacterium</taxon>
    </lineage>
</organism>